<name>A0A6A6RJS4_9PLEO</name>
<dbReference type="InterPro" id="IPR002110">
    <property type="entry name" value="Ankyrin_rpt"/>
</dbReference>
<dbReference type="PROSITE" id="PS50088">
    <property type="entry name" value="ANK_REPEAT"/>
    <property type="match status" value="1"/>
</dbReference>
<organism evidence="2 3">
    <name type="scientific">Massarina eburnea CBS 473.64</name>
    <dbReference type="NCBI Taxonomy" id="1395130"/>
    <lineage>
        <taxon>Eukaryota</taxon>
        <taxon>Fungi</taxon>
        <taxon>Dikarya</taxon>
        <taxon>Ascomycota</taxon>
        <taxon>Pezizomycotina</taxon>
        <taxon>Dothideomycetes</taxon>
        <taxon>Pleosporomycetidae</taxon>
        <taxon>Pleosporales</taxon>
        <taxon>Massarineae</taxon>
        <taxon>Massarinaceae</taxon>
        <taxon>Massarina</taxon>
    </lineage>
</organism>
<dbReference type="SUPFAM" id="SSF48403">
    <property type="entry name" value="Ankyrin repeat"/>
    <property type="match status" value="1"/>
</dbReference>
<dbReference type="InterPro" id="IPR036770">
    <property type="entry name" value="Ankyrin_rpt-contain_sf"/>
</dbReference>
<keyword evidence="1" id="KW-0040">ANK repeat</keyword>
<evidence type="ECO:0000313" key="2">
    <source>
        <dbReference type="EMBL" id="KAF2635779.1"/>
    </source>
</evidence>
<dbReference type="SMART" id="SM00248">
    <property type="entry name" value="ANK"/>
    <property type="match status" value="3"/>
</dbReference>
<evidence type="ECO:0000256" key="1">
    <source>
        <dbReference type="PROSITE-ProRule" id="PRU00023"/>
    </source>
</evidence>
<accession>A0A6A6RJS4</accession>
<sequence length="463" mass="51584">MLLLDFPPEIFQNIIHELVAETGACGAWKLRSVSKVFDAEIRYDVLVKQPQSIPCRDNSHDCIRLQQHITTLHLVDLIHNPRNHDTRLLSIITDLAQYVCGELGLDDIEQGEIIESLCKGAVKHLDSNIVLEHLWSVRPNENVSDGHLKTPSLELSIREYKNGKVQERMVAAIAADAYGLVIALMSTFTPESTATSSVFGEPLQFAISIGNHEMVEIIIEKFLSLRSVIPRKYINFIGYFGSQIACAVPCAIAERRLAILHTLVEAFKIHKIVASTIRRTDFDKWLLRAIRTRTVDFVRAVLDIPINSGAKVSLSVFITACNQGIPDIVTALIGDRLMDPNKEFMDATPLIVATRTGNLDVVKAVLDAGAYVNGVSKSSDTALEQALMIRKAPSMEKREAAVRLLLSYGATLPPFPKWPITPGLWDIFRETNIARGAMLPPPTFKLHRTNVQRRIRKMKNGVS</sequence>
<keyword evidence="3" id="KW-1185">Reference proteome</keyword>
<dbReference type="AlphaFoldDB" id="A0A6A6RJS4"/>
<evidence type="ECO:0000313" key="3">
    <source>
        <dbReference type="Proteomes" id="UP000799753"/>
    </source>
</evidence>
<dbReference type="EMBL" id="MU006804">
    <property type="protein sequence ID" value="KAF2635779.1"/>
    <property type="molecule type" value="Genomic_DNA"/>
</dbReference>
<reference evidence="2" key="1">
    <citation type="journal article" date="2020" name="Stud. Mycol.">
        <title>101 Dothideomycetes genomes: a test case for predicting lifestyles and emergence of pathogens.</title>
        <authorList>
            <person name="Haridas S."/>
            <person name="Albert R."/>
            <person name="Binder M."/>
            <person name="Bloem J."/>
            <person name="Labutti K."/>
            <person name="Salamov A."/>
            <person name="Andreopoulos B."/>
            <person name="Baker S."/>
            <person name="Barry K."/>
            <person name="Bills G."/>
            <person name="Bluhm B."/>
            <person name="Cannon C."/>
            <person name="Castanera R."/>
            <person name="Culley D."/>
            <person name="Daum C."/>
            <person name="Ezra D."/>
            <person name="Gonzalez J."/>
            <person name="Henrissat B."/>
            <person name="Kuo A."/>
            <person name="Liang C."/>
            <person name="Lipzen A."/>
            <person name="Lutzoni F."/>
            <person name="Magnuson J."/>
            <person name="Mondo S."/>
            <person name="Nolan M."/>
            <person name="Ohm R."/>
            <person name="Pangilinan J."/>
            <person name="Park H.-J."/>
            <person name="Ramirez L."/>
            <person name="Alfaro M."/>
            <person name="Sun H."/>
            <person name="Tritt A."/>
            <person name="Yoshinaga Y."/>
            <person name="Zwiers L.-H."/>
            <person name="Turgeon B."/>
            <person name="Goodwin S."/>
            <person name="Spatafora J."/>
            <person name="Crous P."/>
            <person name="Grigoriev I."/>
        </authorList>
    </citation>
    <scope>NUCLEOTIDE SEQUENCE</scope>
    <source>
        <strain evidence="2">CBS 473.64</strain>
    </source>
</reference>
<dbReference type="Pfam" id="PF12796">
    <property type="entry name" value="Ank_2"/>
    <property type="match status" value="1"/>
</dbReference>
<proteinExistence type="predicted"/>
<dbReference type="PROSITE" id="PS50297">
    <property type="entry name" value="ANK_REP_REGION"/>
    <property type="match status" value="1"/>
</dbReference>
<protein>
    <submittedName>
        <fullName evidence="2">Uncharacterized protein</fullName>
    </submittedName>
</protein>
<gene>
    <name evidence="2" type="ORF">P280DRAFT_522896</name>
</gene>
<dbReference type="Proteomes" id="UP000799753">
    <property type="component" value="Unassembled WGS sequence"/>
</dbReference>
<dbReference type="Gene3D" id="1.25.40.20">
    <property type="entry name" value="Ankyrin repeat-containing domain"/>
    <property type="match status" value="1"/>
</dbReference>
<feature type="repeat" description="ANK" evidence="1">
    <location>
        <begin position="345"/>
        <end position="377"/>
    </location>
</feature>
<dbReference type="OrthoDB" id="3671334at2759"/>